<accession>A0AAV4WT83</accession>
<comment type="caution">
    <text evidence="1">The sequence shown here is derived from an EMBL/GenBank/DDBJ whole genome shotgun (WGS) entry which is preliminary data.</text>
</comment>
<reference evidence="1 2" key="1">
    <citation type="submission" date="2021-06" db="EMBL/GenBank/DDBJ databases">
        <title>Caerostris extrusa draft genome.</title>
        <authorList>
            <person name="Kono N."/>
            <person name="Arakawa K."/>
        </authorList>
    </citation>
    <scope>NUCLEOTIDE SEQUENCE [LARGE SCALE GENOMIC DNA]</scope>
</reference>
<keyword evidence="2" id="KW-1185">Reference proteome</keyword>
<dbReference type="EMBL" id="BPLR01016659">
    <property type="protein sequence ID" value="GIY85493.1"/>
    <property type="molecule type" value="Genomic_DNA"/>
</dbReference>
<evidence type="ECO:0000313" key="2">
    <source>
        <dbReference type="Proteomes" id="UP001054945"/>
    </source>
</evidence>
<sequence>MPTNSGSCSAFSGGPLIGFSCSHSAPVKKTANENADADFESPFLFHLTLEKRSIFFQKWNGGKRRPRMAAEKKKESNGGKKKSLADAGFRLIFSTVYDWKLLAMALSF</sequence>
<dbReference type="Proteomes" id="UP001054945">
    <property type="component" value="Unassembled WGS sequence"/>
</dbReference>
<protein>
    <submittedName>
        <fullName evidence="1">Uncharacterized protein</fullName>
    </submittedName>
</protein>
<organism evidence="1 2">
    <name type="scientific">Caerostris extrusa</name>
    <name type="common">Bark spider</name>
    <name type="synonym">Caerostris bankana</name>
    <dbReference type="NCBI Taxonomy" id="172846"/>
    <lineage>
        <taxon>Eukaryota</taxon>
        <taxon>Metazoa</taxon>
        <taxon>Ecdysozoa</taxon>
        <taxon>Arthropoda</taxon>
        <taxon>Chelicerata</taxon>
        <taxon>Arachnida</taxon>
        <taxon>Araneae</taxon>
        <taxon>Araneomorphae</taxon>
        <taxon>Entelegynae</taxon>
        <taxon>Araneoidea</taxon>
        <taxon>Araneidae</taxon>
        <taxon>Caerostris</taxon>
    </lineage>
</organism>
<evidence type="ECO:0000313" key="1">
    <source>
        <dbReference type="EMBL" id="GIY85493.1"/>
    </source>
</evidence>
<name>A0AAV4WT83_CAEEX</name>
<proteinExistence type="predicted"/>
<dbReference type="AlphaFoldDB" id="A0AAV4WT83"/>
<gene>
    <name evidence="1" type="ORF">CEXT_199401</name>
</gene>